<feature type="compositionally biased region" description="Basic and acidic residues" evidence="3">
    <location>
        <begin position="470"/>
        <end position="483"/>
    </location>
</feature>
<dbReference type="GO" id="GO:0030687">
    <property type="term" value="C:preribosome, large subunit precursor"/>
    <property type="evidence" value="ECO:0007669"/>
    <property type="project" value="TreeGrafter"/>
</dbReference>
<organism evidence="4 5">
    <name type="scientific">Neotoma lepida</name>
    <name type="common">Desert woodrat</name>
    <dbReference type="NCBI Taxonomy" id="56216"/>
    <lineage>
        <taxon>Eukaryota</taxon>
        <taxon>Metazoa</taxon>
        <taxon>Chordata</taxon>
        <taxon>Craniata</taxon>
        <taxon>Vertebrata</taxon>
        <taxon>Euteleostomi</taxon>
        <taxon>Mammalia</taxon>
        <taxon>Eutheria</taxon>
        <taxon>Euarchontoglires</taxon>
        <taxon>Glires</taxon>
        <taxon>Rodentia</taxon>
        <taxon>Myomorpha</taxon>
        <taxon>Muroidea</taxon>
        <taxon>Cricetidae</taxon>
        <taxon>Neotominae</taxon>
        <taxon>Neotoma</taxon>
    </lineage>
</organism>
<keyword evidence="5" id="KW-1185">Reference proteome</keyword>
<feature type="compositionally biased region" description="Basic and acidic residues" evidence="3">
    <location>
        <begin position="804"/>
        <end position="816"/>
    </location>
</feature>
<keyword evidence="2" id="KW-0067">ATP-binding</keyword>
<dbReference type="GO" id="GO:0005524">
    <property type="term" value="F:ATP binding"/>
    <property type="evidence" value="ECO:0007669"/>
    <property type="project" value="UniProtKB-KW"/>
</dbReference>
<evidence type="ECO:0000256" key="3">
    <source>
        <dbReference type="SAM" id="MobiDB-lite"/>
    </source>
</evidence>
<evidence type="ECO:0000313" key="5">
    <source>
        <dbReference type="Proteomes" id="UP000092124"/>
    </source>
</evidence>
<sequence length="1066" mass="121161">LLVVMDRIRGFPLSSPISKLLNGLEILLAKAQDWEENASRALSLRKHLDLVSQMIIRWRKLELNCWSMSLDNTMRRHTEKSTKHWFSIYQMLEKHMQERTEEQEDDKQMTLMLLVSTLQAFIEGSSLGEFHVRLQMLLVFHYSLCSVLWNLYHFYKQFLDPVQAKIVELRSPIEKELKEFVKISKWNDVSFWSIKQSVEKTHRTLFKFMKKFEAVLNEPCQSCLVESNKGEHPDCLPKPTEEAAIETSPIQGLNRALRETLLAQPTAWQDAGPLSVEGELLRRLPKLSKRMRKMCLMFMKESPLPYLVESLDQFTGEVISSVRELQNLNEIGMGSVDRCKGFSAHLMKLLIRQRRSLTTLTEQWIILRNLLSCVQEIHSRLTGPPVYPVAFPPQDSVQQWTERLQHLAMQSQILLEQLSWLFQCCPSAGPTEGHRNQMLEESFVEDFSEQIETAIRAILCTIQNLAERNNKKAEDSPTEKRLQEEDEMKEEADFERLLPGHLTKLLEDDFWASVSTLHVQKIISAVSELLERVKACSEDGNTTKHKVFSQSCCLLVRLVPMLCSFSDLILFFLTLSLATHRSTAKLLSVLAQTFTELAQKGFCLPKELMEDSAGEGATQFHDYEGGGIGDGEGMKDVSDRIENEEQESMDTGADDQDQDTANHAEERSEEKEEEEDDDDEDDRAATDGGGESGASPADEGLQPQKEEEEGEKSDAEEEVPEATERKEHASCGQTGVDSVQSAQAVELAGAAPEKEQGKESFKRKPGRADNERAMGDQNEHVHKRLRTVDTDRNPEQGPAQPQARVEDSDTFEHIKQGSDAYDAQTYDVASNEQQQTARNSGQDQEEETEDILMDTEEELLRAEDTGQLKPEAPLLKDVNELRQEMEQQLQTWQAHDYENAEEEKAAAEMWQNYLVLTASLSQQLCEQLRLLLEPTQAAKLSTLRQSAAKMFAAAQKLSQNVSPETAQLLLIVSDGRGLFLEGKDRVLAAVQAAQNANIFVIFVVLDNPNSRDSILDIKVPIFKGPGEMPEIRSYMEEFPFPFYIILRDVNALPETLSDALRQWFEL</sequence>
<feature type="compositionally biased region" description="Basic and acidic residues" evidence="3">
    <location>
        <begin position="660"/>
        <end position="670"/>
    </location>
</feature>
<feature type="compositionally biased region" description="Acidic residues" evidence="3">
    <location>
        <begin position="706"/>
        <end position="721"/>
    </location>
</feature>
<dbReference type="InterPro" id="IPR029317">
    <property type="entry name" value="KRBA1_rpt"/>
</dbReference>
<feature type="compositionally biased region" description="Basic and acidic residues" evidence="3">
    <location>
        <begin position="752"/>
        <end position="794"/>
    </location>
</feature>
<feature type="non-terminal residue" evidence="4">
    <location>
        <position position="1066"/>
    </location>
</feature>
<dbReference type="STRING" id="56216.A0A1A6H3R8"/>
<evidence type="ECO:0000256" key="2">
    <source>
        <dbReference type="ARBA" id="ARBA00022840"/>
    </source>
</evidence>
<dbReference type="EMBL" id="LZPO01054949">
    <property type="protein sequence ID" value="OBS72996.1"/>
    <property type="molecule type" value="Genomic_DNA"/>
</dbReference>
<feature type="region of interest" description="Disordered" evidence="3">
    <location>
        <begin position="470"/>
        <end position="489"/>
    </location>
</feature>
<feature type="compositionally biased region" description="Polar residues" evidence="3">
    <location>
        <begin position="827"/>
        <end position="842"/>
    </location>
</feature>
<name>A0A1A6H3R8_NEOLE</name>
<feature type="compositionally biased region" description="Polar residues" evidence="3">
    <location>
        <begin position="731"/>
        <end position="743"/>
    </location>
</feature>
<gene>
    <name evidence="4" type="ORF">A6R68_12450</name>
</gene>
<evidence type="ECO:0008006" key="6">
    <source>
        <dbReference type="Google" id="ProtNLM"/>
    </source>
</evidence>
<keyword evidence="1" id="KW-0547">Nucleotide-binding</keyword>
<feature type="compositionally biased region" description="Acidic residues" evidence="3">
    <location>
        <begin position="671"/>
        <end position="682"/>
    </location>
</feature>
<dbReference type="Proteomes" id="UP000092124">
    <property type="component" value="Unassembled WGS sequence"/>
</dbReference>
<reference evidence="4 5" key="1">
    <citation type="submission" date="2016-06" db="EMBL/GenBank/DDBJ databases">
        <title>The Draft Genome Sequence and Annotation of the Desert Woodrat Neotoma lepida.</title>
        <authorList>
            <person name="Campbell M."/>
            <person name="Oakeson K.F."/>
            <person name="Yandell M."/>
            <person name="Halpert J.R."/>
            <person name="Dearing D."/>
        </authorList>
    </citation>
    <scope>NUCLEOTIDE SEQUENCE [LARGE SCALE GENOMIC DNA]</scope>
    <source>
        <strain evidence="4">417</strain>
        <tissue evidence="4">Liver</tissue>
    </source>
</reference>
<proteinExistence type="predicted"/>
<dbReference type="GO" id="GO:0000055">
    <property type="term" value="P:ribosomal large subunit export from nucleus"/>
    <property type="evidence" value="ECO:0007669"/>
    <property type="project" value="TreeGrafter"/>
</dbReference>
<feature type="non-terminal residue" evidence="4">
    <location>
        <position position="1"/>
    </location>
</feature>
<dbReference type="PANTHER" id="PTHR48103">
    <property type="entry name" value="MIDASIN-RELATED"/>
    <property type="match status" value="1"/>
</dbReference>
<comment type="caution">
    <text evidence="4">The sequence shown here is derived from an EMBL/GenBank/DDBJ whole genome shotgun (WGS) entry which is preliminary data.</text>
</comment>
<feature type="compositionally biased region" description="Acidic residues" evidence="3">
    <location>
        <begin position="644"/>
        <end position="658"/>
    </location>
</feature>
<dbReference type="GO" id="GO:0000027">
    <property type="term" value="P:ribosomal large subunit assembly"/>
    <property type="evidence" value="ECO:0007669"/>
    <property type="project" value="TreeGrafter"/>
</dbReference>
<protein>
    <recommendedName>
        <fullName evidence="6">VWFA domain-containing protein</fullName>
    </recommendedName>
</protein>
<dbReference type="PANTHER" id="PTHR48103:SF2">
    <property type="entry name" value="MIDASIN"/>
    <property type="match status" value="1"/>
</dbReference>
<dbReference type="SMART" id="SM01258">
    <property type="entry name" value="KRBA1"/>
    <property type="match status" value="1"/>
</dbReference>
<dbReference type="GO" id="GO:0005634">
    <property type="term" value="C:nucleus"/>
    <property type="evidence" value="ECO:0007669"/>
    <property type="project" value="TreeGrafter"/>
</dbReference>
<feature type="region of interest" description="Disordered" evidence="3">
    <location>
        <begin position="644"/>
        <end position="849"/>
    </location>
</feature>
<dbReference type="OrthoDB" id="422220at2759"/>
<accession>A0A1A6H3R8</accession>
<dbReference type="AlphaFoldDB" id="A0A1A6H3R8"/>
<evidence type="ECO:0000256" key="1">
    <source>
        <dbReference type="ARBA" id="ARBA00022741"/>
    </source>
</evidence>
<evidence type="ECO:0000313" key="4">
    <source>
        <dbReference type="EMBL" id="OBS72996.1"/>
    </source>
</evidence>